<dbReference type="Gene3D" id="3.20.20.80">
    <property type="entry name" value="Glycosidases"/>
    <property type="match status" value="1"/>
</dbReference>
<name>A0A7C8ICY5_9PLEO</name>
<gene>
    <name evidence="20" type="ORF">BDV95DRAFT_229019</name>
</gene>
<evidence type="ECO:0000259" key="19">
    <source>
        <dbReference type="Pfam" id="PF00150"/>
    </source>
</evidence>
<keyword evidence="21" id="KW-1185">Reference proteome</keyword>
<evidence type="ECO:0000313" key="21">
    <source>
        <dbReference type="Proteomes" id="UP000481861"/>
    </source>
</evidence>
<keyword evidence="8 17" id="KW-0326">Glycosidase</keyword>
<keyword evidence="9" id="KW-0961">Cell wall biogenesis/degradation</keyword>
<dbReference type="SUPFAM" id="SSF51445">
    <property type="entry name" value="(Trans)glycosidases"/>
    <property type="match status" value="1"/>
</dbReference>
<evidence type="ECO:0000256" key="3">
    <source>
        <dbReference type="ARBA" id="ARBA00022525"/>
    </source>
</evidence>
<feature type="signal peptide" evidence="18">
    <location>
        <begin position="1"/>
        <end position="17"/>
    </location>
</feature>
<dbReference type="PANTHER" id="PTHR31297:SF39">
    <property type="entry name" value="GLUCAN ENDO-1,6-BETA-GLUCOSIDASE B"/>
    <property type="match status" value="1"/>
</dbReference>
<evidence type="ECO:0000256" key="17">
    <source>
        <dbReference type="RuleBase" id="RU361153"/>
    </source>
</evidence>
<evidence type="ECO:0000256" key="16">
    <source>
        <dbReference type="ARBA" id="ARBA00043257"/>
    </source>
</evidence>
<dbReference type="GO" id="GO:0005576">
    <property type="term" value="C:extracellular region"/>
    <property type="evidence" value="ECO:0007669"/>
    <property type="project" value="UniProtKB-SubCell"/>
</dbReference>
<protein>
    <recommendedName>
        <fullName evidence="13">glucan endo-1,6-beta-glucosidase</fullName>
        <ecNumber evidence="13">3.2.1.75</ecNumber>
    </recommendedName>
    <alternativeName>
        <fullName evidence="15">Beta-1,6-glucanase B</fullName>
    </alternativeName>
    <alternativeName>
        <fullName evidence="14">Endo-1,6-beta-D-glucanase B</fullName>
    </alternativeName>
    <alternativeName>
        <fullName evidence="16">Endo-1,6-beta-glucanase B</fullName>
    </alternativeName>
</protein>
<evidence type="ECO:0000313" key="20">
    <source>
        <dbReference type="EMBL" id="KAF2876534.1"/>
    </source>
</evidence>
<dbReference type="GO" id="GO:0071555">
    <property type="term" value="P:cell wall organization"/>
    <property type="evidence" value="ECO:0007669"/>
    <property type="project" value="UniProtKB-KW"/>
</dbReference>
<evidence type="ECO:0000256" key="11">
    <source>
        <dbReference type="ARBA" id="ARBA00036633"/>
    </source>
</evidence>
<evidence type="ECO:0000256" key="1">
    <source>
        <dbReference type="ARBA" id="ARBA00004613"/>
    </source>
</evidence>
<dbReference type="Pfam" id="PF00150">
    <property type="entry name" value="Cellulase"/>
    <property type="match status" value="1"/>
</dbReference>
<evidence type="ECO:0000256" key="5">
    <source>
        <dbReference type="ARBA" id="ARBA00022801"/>
    </source>
</evidence>
<keyword evidence="5 17" id="KW-0378">Hydrolase</keyword>
<dbReference type="Proteomes" id="UP000481861">
    <property type="component" value="Unassembled WGS sequence"/>
</dbReference>
<evidence type="ECO:0000256" key="14">
    <source>
        <dbReference type="ARBA" id="ARBA00041472"/>
    </source>
</evidence>
<keyword evidence="6" id="KW-0325">Glycoprotein</keyword>
<dbReference type="OrthoDB" id="1887033at2759"/>
<dbReference type="GO" id="GO:0004338">
    <property type="term" value="F:glucan exo-1,3-beta-glucosidase activity"/>
    <property type="evidence" value="ECO:0007669"/>
    <property type="project" value="TreeGrafter"/>
</dbReference>
<accession>A0A7C8ICY5</accession>
<sequence length="385" mass="43207">MKAGLLPLLALCGAVAAWLPHDKLRGVNLGSLFVVEPWMMMRKWESMGCGSLKSELECVSKLGQETADKAFRDHWETWVTEQDMDEIKKYGLNTIRVPLGHWIVESTVQKPGEQFPRGGMAYLDRLASWATAKQLYVILDLHGAPAAQTPQQPSTGQFVSTAGFFEPDRFNQAYAFLQAMTEHIHTNAAYNTTGTIQVLNEPVRDYSQAPLLLQYYATAYEKIREVEKKLGVSKDKRLTVQFMDKTWGAGNPKDVMSGKHGVAYDNHRYLKYAPVQHTKESYLSTSCGDSFGEAGNTPIVIGEWSLGVESSVEKTAEWEPTREQNKAFYTKWWAAQVVAYEKQAGWVFWSWKTQLGGDWRWSYSAAVKVGVLPEDAGKAAELSPC</sequence>
<keyword evidence="10" id="KW-0624">Polysaccharide degradation</keyword>
<evidence type="ECO:0000256" key="13">
    <source>
        <dbReference type="ARBA" id="ARBA00038935"/>
    </source>
</evidence>
<feature type="domain" description="Glycoside hydrolase family 5" evidence="19">
    <location>
        <begin position="63"/>
        <end position="352"/>
    </location>
</feature>
<dbReference type="AlphaFoldDB" id="A0A7C8ICY5"/>
<evidence type="ECO:0000256" key="9">
    <source>
        <dbReference type="ARBA" id="ARBA00023316"/>
    </source>
</evidence>
<dbReference type="PANTHER" id="PTHR31297">
    <property type="entry name" value="GLUCAN ENDO-1,6-BETA-GLUCOSIDASE B"/>
    <property type="match status" value="1"/>
</dbReference>
<keyword evidence="4 18" id="KW-0732">Signal</keyword>
<proteinExistence type="inferred from homology"/>
<feature type="chain" id="PRO_5028971327" description="glucan endo-1,6-beta-glucosidase" evidence="18">
    <location>
        <begin position="18"/>
        <end position="385"/>
    </location>
</feature>
<comment type="caution">
    <text evidence="20">The sequence shown here is derived from an EMBL/GenBank/DDBJ whole genome shotgun (WGS) entry which is preliminary data.</text>
</comment>
<organism evidence="20 21">
    <name type="scientific">Massariosphaeria phaeospora</name>
    <dbReference type="NCBI Taxonomy" id="100035"/>
    <lineage>
        <taxon>Eukaryota</taxon>
        <taxon>Fungi</taxon>
        <taxon>Dikarya</taxon>
        <taxon>Ascomycota</taxon>
        <taxon>Pezizomycotina</taxon>
        <taxon>Dothideomycetes</taxon>
        <taxon>Pleosporomycetidae</taxon>
        <taxon>Pleosporales</taxon>
        <taxon>Pleosporales incertae sedis</taxon>
        <taxon>Massariosphaeria</taxon>
    </lineage>
</organism>
<dbReference type="EC" id="3.2.1.75" evidence="13"/>
<evidence type="ECO:0000256" key="2">
    <source>
        <dbReference type="ARBA" id="ARBA00005641"/>
    </source>
</evidence>
<keyword evidence="3" id="KW-0964">Secreted</keyword>
<evidence type="ECO:0000256" key="7">
    <source>
        <dbReference type="ARBA" id="ARBA00023277"/>
    </source>
</evidence>
<dbReference type="InterPro" id="IPR050386">
    <property type="entry name" value="Glycosyl_hydrolase_5"/>
</dbReference>
<evidence type="ECO:0000256" key="6">
    <source>
        <dbReference type="ARBA" id="ARBA00023180"/>
    </source>
</evidence>
<evidence type="ECO:0000256" key="10">
    <source>
        <dbReference type="ARBA" id="ARBA00023326"/>
    </source>
</evidence>
<evidence type="ECO:0000256" key="18">
    <source>
        <dbReference type="SAM" id="SignalP"/>
    </source>
</evidence>
<comment type="subcellular location">
    <subcellularLocation>
        <location evidence="1">Secreted</location>
    </subcellularLocation>
</comment>
<evidence type="ECO:0000256" key="4">
    <source>
        <dbReference type="ARBA" id="ARBA00022729"/>
    </source>
</evidence>
<evidence type="ECO:0000256" key="12">
    <source>
        <dbReference type="ARBA" id="ARBA00037628"/>
    </source>
</evidence>
<comment type="similarity">
    <text evidence="2 17">Belongs to the glycosyl hydrolase 5 (cellulase A) family.</text>
</comment>
<dbReference type="EMBL" id="JAADJZ010000003">
    <property type="protein sequence ID" value="KAF2876534.1"/>
    <property type="molecule type" value="Genomic_DNA"/>
</dbReference>
<dbReference type="GO" id="GO:0009986">
    <property type="term" value="C:cell surface"/>
    <property type="evidence" value="ECO:0007669"/>
    <property type="project" value="TreeGrafter"/>
</dbReference>
<reference evidence="20 21" key="1">
    <citation type="submission" date="2020-01" db="EMBL/GenBank/DDBJ databases">
        <authorList>
            <consortium name="DOE Joint Genome Institute"/>
            <person name="Haridas S."/>
            <person name="Albert R."/>
            <person name="Binder M."/>
            <person name="Bloem J."/>
            <person name="Labutti K."/>
            <person name="Salamov A."/>
            <person name="Andreopoulos B."/>
            <person name="Baker S.E."/>
            <person name="Barry K."/>
            <person name="Bills G."/>
            <person name="Bluhm B.H."/>
            <person name="Cannon C."/>
            <person name="Castanera R."/>
            <person name="Culley D.E."/>
            <person name="Daum C."/>
            <person name="Ezra D."/>
            <person name="Gonzalez J.B."/>
            <person name="Henrissat B."/>
            <person name="Kuo A."/>
            <person name="Liang C."/>
            <person name="Lipzen A."/>
            <person name="Lutzoni F."/>
            <person name="Magnuson J."/>
            <person name="Mondo S."/>
            <person name="Nolan M."/>
            <person name="Ohm R."/>
            <person name="Pangilinan J."/>
            <person name="Park H.-J.H."/>
            <person name="Ramirez L."/>
            <person name="Alfaro M."/>
            <person name="Sun H."/>
            <person name="Tritt A."/>
            <person name="Yoshinaga Y."/>
            <person name="Zwiers L.-H.L."/>
            <person name="Turgeon B.G."/>
            <person name="Goodwin S.B."/>
            <person name="Spatafora J.W."/>
            <person name="Crous P.W."/>
            <person name="Grigoriev I.V."/>
        </authorList>
    </citation>
    <scope>NUCLEOTIDE SEQUENCE [LARGE SCALE GENOMIC DNA]</scope>
    <source>
        <strain evidence="20 21">CBS 611.86</strain>
    </source>
</reference>
<comment type="catalytic activity">
    <reaction evidence="11">
        <text>Random hydrolysis of (1-&gt;6)-linkages in (1-&gt;6)-beta-D-glucans.</text>
        <dbReference type="EC" id="3.2.1.75"/>
    </reaction>
</comment>
<dbReference type="InterPro" id="IPR017853">
    <property type="entry name" value="GH"/>
</dbReference>
<dbReference type="GO" id="GO:0046557">
    <property type="term" value="F:glucan endo-1,6-beta-glucosidase activity"/>
    <property type="evidence" value="ECO:0007669"/>
    <property type="project" value="UniProtKB-EC"/>
</dbReference>
<evidence type="ECO:0000256" key="8">
    <source>
        <dbReference type="ARBA" id="ARBA00023295"/>
    </source>
</evidence>
<dbReference type="GO" id="GO:0009251">
    <property type="term" value="P:glucan catabolic process"/>
    <property type="evidence" value="ECO:0007669"/>
    <property type="project" value="TreeGrafter"/>
</dbReference>
<comment type="function">
    <text evidence="12">Beta-glucanases participate in the metabolism of beta-glucan, the main structural component of the cell wall. Acts on lutean, pustulan and 1,6-oligo-beta-D-glucosides.</text>
</comment>
<evidence type="ECO:0000256" key="15">
    <source>
        <dbReference type="ARBA" id="ARBA00042025"/>
    </source>
</evidence>
<dbReference type="InterPro" id="IPR001547">
    <property type="entry name" value="Glyco_hydro_5"/>
</dbReference>
<keyword evidence="7" id="KW-0119">Carbohydrate metabolism</keyword>